<dbReference type="InterPro" id="IPR001757">
    <property type="entry name" value="P_typ_ATPase"/>
</dbReference>
<feature type="transmembrane region" description="Helical" evidence="16">
    <location>
        <begin position="1210"/>
        <end position="1233"/>
    </location>
</feature>
<dbReference type="CDD" id="cd02081">
    <property type="entry name" value="P-type_ATPase_Ca_PMCA-like"/>
    <property type="match status" value="1"/>
</dbReference>
<dbReference type="Gene3D" id="1.20.1110.10">
    <property type="entry name" value="Calcium-transporting ATPase, transmembrane domain"/>
    <property type="match status" value="1"/>
</dbReference>
<dbReference type="SUPFAM" id="SSF56784">
    <property type="entry name" value="HAD-like"/>
    <property type="match status" value="1"/>
</dbReference>
<dbReference type="SFLD" id="SFLDG00002">
    <property type="entry name" value="C1.7:_P-type_atpase_like"/>
    <property type="match status" value="1"/>
</dbReference>
<keyword evidence="13 16" id="KW-0406">Ion transport</keyword>
<dbReference type="InterPro" id="IPR023299">
    <property type="entry name" value="ATPase_P-typ_cyto_dom_N"/>
</dbReference>
<dbReference type="GO" id="GO:0005388">
    <property type="term" value="F:P-type calcium transporter activity"/>
    <property type="evidence" value="ECO:0007669"/>
    <property type="project" value="UniProtKB-EC"/>
</dbReference>
<protein>
    <recommendedName>
        <fullName evidence="16">Calcium-transporting ATPase</fullName>
        <ecNumber evidence="16">7.2.2.10</ecNumber>
    </recommendedName>
</protein>
<evidence type="ECO:0000256" key="12">
    <source>
        <dbReference type="ARBA" id="ARBA00022989"/>
    </source>
</evidence>
<dbReference type="Gene3D" id="3.40.1110.10">
    <property type="entry name" value="Calcium-transporting ATPase, cytoplasmic domain N"/>
    <property type="match status" value="1"/>
</dbReference>
<dbReference type="InterPro" id="IPR018303">
    <property type="entry name" value="ATPase_P-typ_P_site"/>
</dbReference>
<keyword evidence="6" id="KW-0479">Metal-binding</keyword>
<evidence type="ECO:0000256" key="14">
    <source>
        <dbReference type="ARBA" id="ARBA00023136"/>
    </source>
</evidence>
<dbReference type="FunFam" id="3.40.1110.10:FF:000031">
    <property type="entry name" value="Calcium-transporting ATPase"/>
    <property type="match status" value="1"/>
</dbReference>
<dbReference type="GO" id="GO:0005774">
    <property type="term" value="C:vacuolar membrane"/>
    <property type="evidence" value="ECO:0007669"/>
    <property type="project" value="UniProtKB-SubCell"/>
</dbReference>
<evidence type="ECO:0000256" key="3">
    <source>
        <dbReference type="ARBA" id="ARBA00022554"/>
    </source>
</evidence>
<keyword evidence="4 16" id="KW-0109">Calcium transport</keyword>
<keyword evidence="2 16" id="KW-0813">Transport</keyword>
<keyword evidence="11" id="KW-1278">Translocase</keyword>
<dbReference type="PRINTS" id="PR00120">
    <property type="entry name" value="HATPASE"/>
</dbReference>
<comment type="caution">
    <text evidence="16">Lacks conserved residue(s) required for the propagation of feature annotation.</text>
</comment>
<name>A0A427XPI2_9TREE</name>
<dbReference type="Pfam" id="PF00690">
    <property type="entry name" value="Cation_ATPase_N"/>
    <property type="match status" value="1"/>
</dbReference>
<dbReference type="OrthoDB" id="3352408at2759"/>
<dbReference type="FunFam" id="1.20.1110.10:FF:000002">
    <property type="entry name" value="Calcium-transporting ATPase"/>
    <property type="match status" value="1"/>
</dbReference>
<dbReference type="Pfam" id="PF13246">
    <property type="entry name" value="Cation_ATPase"/>
    <property type="match status" value="1"/>
</dbReference>
<dbReference type="InterPro" id="IPR006068">
    <property type="entry name" value="ATPase_P-typ_cation-transptr_C"/>
</dbReference>
<dbReference type="PANTHER" id="PTHR24093">
    <property type="entry name" value="CATION TRANSPORTING ATPASE"/>
    <property type="match status" value="1"/>
</dbReference>
<dbReference type="InterPro" id="IPR036412">
    <property type="entry name" value="HAD-like_sf"/>
</dbReference>
<feature type="transmembrane region" description="Helical" evidence="16">
    <location>
        <begin position="1347"/>
        <end position="1366"/>
    </location>
</feature>
<dbReference type="InterPro" id="IPR023298">
    <property type="entry name" value="ATPase_P-typ_TM_dom_sf"/>
</dbReference>
<dbReference type="SUPFAM" id="SSF81653">
    <property type="entry name" value="Calcium ATPase, transduction domain A"/>
    <property type="match status" value="1"/>
</dbReference>
<dbReference type="GO" id="GO:0005886">
    <property type="term" value="C:plasma membrane"/>
    <property type="evidence" value="ECO:0007669"/>
    <property type="project" value="TreeGrafter"/>
</dbReference>
<evidence type="ECO:0000256" key="13">
    <source>
        <dbReference type="ARBA" id="ARBA00023065"/>
    </source>
</evidence>
<feature type="transmembrane region" description="Helical" evidence="16">
    <location>
        <begin position="1245"/>
        <end position="1264"/>
    </location>
</feature>
<dbReference type="SUPFAM" id="SSF81665">
    <property type="entry name" value="Calcium ATPase, transmembrane domain M"/>
    <property type="match status" value="1"/>
</dbReference>
<dbReference type="NCBIfam" id="TIGR01494">
    <property type="entry name" value="ATPase_P-type"/>
    <property type="match status" value="2"/>
</dbReference>
<evidence type="ECO:0000313" key="19">
    <source>
        <dbReference type="EMBL" id="RSH80742.1"/>
    </source>
</evidence>
<proteinExistence type="inferred from homology"/>
<dbReference type="InterPro" id="IPR008250">
    <property type="entry name" value="ATPase_P-typ_transduc_dom_A_sf"/>
</dbReference>
<feature type="compositionally biased region" description="Polar residues" evidence="17">
    <location>
        <begin position="74"/>
        <end position="88"/>
    </location>
</feature>
<dbReference type="GO" id="GO:0006874">
    <property type="term" value="P:intracellular calcium ion homeostasis"/>
    <property type="evidence" value="ECO:0007669"/>
    <property type="project" value="TreeGrafter"/>
</dbReference>
<feature type="transmembrane region" description="Helical" evidence="16">
    <location>
        <begin position="338"/>
        <end position="355"/>
    </location>
</feature>
<keyword evidence="5 16" id="KW-0812">Transmembrane</keyword>
<keyword evidence="9 16" id="KW-0067">ATP-binding</keyword>
<comment type="function">
    <text evidence="16">Catalyzes the hydrolysis of ATP coupled with the transport of calcium.</text>
</comment>
<feature type="domain" description="Cation-transporting P-type ATPase N-terminal" evidence="18">
    <location>
        <begin position="289"/>
        <end position="354"/>
    </location>
</feature>
<feature type="transmembrane region" description="Helical" evidence="16">
    <location>
        <begin position="554"/>
        <end position="576"/>
    </location>
</feature>
<evidence type="ECO:0000256" key="5">
    <source>
        <dbReference type="ARBA" id="ARBA00022692"/>
    </source>
</evidence>
<evidence type="ECO:0000313" key="20">
    <source>
        <dbReference type="Proteomes" id="UP000279259"/>
    </source>
</evidence>
<evidence type="ECO:0000256" key="8">
    <source>
        <dbReference type="ARBA" id="ARBA00022837"/>
    </source>
</evidence>
<dbReference type="InterPro" id="IPR006408">
    <property type="entry name" value="P-type_ATPase_IIB"/>
</dbReference>
<dbReference type="InterPro" id="IPR023214">
    <property type="entry name" value="HAD_sf"/>
</dbReference>
<dbReference type="FunFam" id="3.40.50.1000:FF:000018">
    <property type="entry name" value="Calcium-transporting ATPase"/>
    <property type="match status" value="1"/>
</dbReference>
<dbReference type="PRINTS" id="PR00119">
    <property type="entry name" value="CATATPASE"/>
</dbReference>
<feature type="region of interest" description="Disordered" evidence="17">
    <location>
        <begin position="270"/>
        <end position="306"/>
    </location>
</feature>
<sequence length="1587" mass="171307">MPSPPLIITTDLDGSRSSLDRTGRSSPPPASSASDDGATLSVTTPPRPRARSASDSQDPSPTHLSPSAYHLRPSGSTHSPTPSWSSGITPPSPTLTASSSVHFSDELPTPVSPLSPAPTSLALRNNNPTAQSGMETLQVIGEGDELPSHRRMGSTGTWSTAFGDDVASKRGRSLSVTTTADTATEEPRFGNGNGKNGRKSLSRKERKEEAAKAKQEARKPQTSHLDPEKDTTDPTPFREKPSRLAMLVDPKSLDDLEKIGGVQGMLEGLGVDSKTGLGDETHQGDGAPRSGRETPSGTGPQFQADLEKRRAVYGRNDLPERPSKTLLQLMWIAFKDKVLILLTVAAVVSLALGIYQDVGAPPTITYSASCPNGCEEPAVDWVEGVAIVVAIVIVVMVGSVNDWQKERQFKKLNAQREDRTVKVIRGGREMVINVKEIVVGDIALLEPGEIIPVDGIFLRGHGVRCDESGATGESDAIKKFSYDECIAERDELKPGQKAKKDCFLISGAKVLEGVGEYVVIAVGTKSFHGRIMMAMRGDAENTPLQLKLNNLAELIAKAGAGAGLILFVALMIRFFVGLSTDPNRSPNDKAQSFIQILIISVTLIVVAVPEGLPLAVTLALAFATKRMTKQNLLVRVLGSCETMANATVICTDKTGTLTQNVMSVVAGSLGVHGKFVNELKENAARSNANDVEGIQVRDDFALDQADFNEVASPALRTLFNEAICINSTAFEDKDEHGDPAFVGSKTETALLRFAKDLGWAEYSGVRSSAEVVLMIPFSSELKAMGVVVKRGDKYRLYIKGASEILTKQCRSHVVVHQQGESGKVTETEGEDEVEVAEFTPEATSNISKTIIFYANQSLRTLALCYRDFPQWPPPGAEDRAADDVPYDVIAKDLCLIAVTGIEDPLRPGVRQAVEDCQKAGVAVKMCTGDNVLTARSIAYQCGIFTPGGIIMEGPVFRKLTDSERLEIVPRLQIMARSSPEDKRLLVYTLKSMGEVVGVTGDGTNDGPALKLANVGFAMGIAGTEVAKEASDIILMDDSFANIVLAIMWGRCVNDSVKKFLQFQISVNITAVVITFVSAVASNSEESVLTAVQLLWVNLCDMDTFAALALATDPATKASLDRKPDRKNAPLITVEMLKMILIQAAYQIIVCLVLHFAGHAILHMPYSTETDAELRSLVFNCFVFCQIFNQLNCRRLDRKFNVLEGFFRNYYFMVIFAIMIGGQILIIEVGGAAFTVQRLDGRDWGISLIVGFISIPLGMIVRLLPTAPFERFLVRCKIYRDPNRLPEVAPEVEDKDTATFEYNPALEKVKDNLSTYATIRGGRLRASSIVGKSRRAAMRKADIQLPSLLAMVPTVIAGTVGAGAHWVSQTPNALGLSNPAGQDPSRSTAELFAGRVQLHPETDPNDPMYERFGLQPERRNGKDRSGARAGTDTGTATKMRHLASLLVLVLPFVVAAQNLSFPLHHRFIPSLYADTADTRWFHRGTVFIDLDSGAGRFEEASGTGGAVVLLGDEGEWYQVGLETGGDGIGPMSSTRASEYPNCLSVTASGLLLLLLVPVLVVVLVPVPVLAILSTMWLCRFPIAFALGL</sequence>
<dbReference type="InterPro" id="IPR004014">
    <property type="entry name" value="ATPase_P-typ_cation-transptr_N"/>
</dbReference>
<accession>A0A427XPI2</accession>
<feature type="region of interest" description="Disordered" evidence="17">
    <location>
        <begin position="1"/>
        <end position="249"/>
    </location>
</feature>
<dbReference type="NCBIfam" id="TIGR01517">
    <property type="entry name" value="ATPase-IIB_Ca"/>
    <property type="match status" value="1"/>
</dbReference>
<dbReference type="GO" id="GO:0046872">
    <property type="term" value="F:metal ion binding"/>
    <property type="evidence" value="ECO:0007669"/>
    <property type="project" value="UniProtKB-KW"/>
</dbReference>
<dbReference type="EC" id="7.2.2.10" evidence="16"/>
<dbReference type="InterPro" id="IPR044492">
    <property type="entry name" value="P_typ_ATPase_HD_dom"/>
</dbReference>
<reference evidence="19 20" key="1">
    <citation type="submission" date="2018-11" db="EMBL/GenBank/DDBJ databases">
        <title>Genome sequence of Saitozyma podzolica DSM 27192.</title>
        <authorList>
            <person name="Aliyu H."/>
            <person name="Gorte O."/>
            <person name="Ochsenreither K."/>
        </authorList>
    </citation>
    <scope>NUCLEOTIDE SEQUENCE [LARGE SCALE GENOMIC DNA]</scope>
    <source>
        <strain evidence="19 20">DSM 27192</strain>
    </source>
</reference>
<evidence type="ECO:0000256" key="7">
    <source>
        <dbReference type="ARBA" id="ARBA00022741"/>
    </source>
</evidence>
<dbReference type="Proteomes" id="UP000279259">
    <property type="component" value="Unassembled WGS sequence"/>
</dbReference>
<dbReference type="GO" id="GO:0005524">
    <property type="term" value="F:ATP binding"/>
    <property type="evidence" value="ECO:0007669"/>
    <property type="project" value="UniProtKB-KW"/>
</dbReference>
<dbReference type="SUPFAM" id="SSF81660">
    <property type="entry name" value="Metal cation-transporting ATPase, ATP-binding domain N"/>
    <property type="match status" value="1"/>
</dbReference>
<evidence type="ECO:0000256" key="17">
    <source>
        <dbReference type="SAM" id="MobiDB-lite"/>
    </source>
</evidence>
<comment type="catalytic activity">
    <reaction evidence="15 16">
        <text>Ca(2+)(in) + ATP + H2O = Ca(2+)(out) + ADP + phosphate + H(+)</text>
        <dbReference type="Rhea" id="RHEA:18105"/>
        <dbReference type="ChEBI" id="CHEBI:15377"/>
        <dbReference type="ChEBI" id="CHEBI:15378"/>
        <dbReference type="ChEBI" id="CHEBI:29108"/>
        <dbReference type="ChEBI" id="CHEBI:30616"/>
        <dbReference type="ChEBI" id="CHEBI:43474"/>
        <dbReference type="ChEBI" id="CHEBI:456216"/>
        <dbReference type="EC" id="7.2.2.10"/>
    </reaction>
</comment>
<evidence type="ECO:0000259" key="18">
    <source>
        <dbReference type="SMART" id="SM00831"/>
    </source>
</evidence>
<gene>
    <name evidence="19" type="ORF">EHS25_007078</name>
</gene>
<dbReference type="Pfam" id="PF00689">
    <property type="entry name" value="Cation_ATPase_C"/>
    <property type="match status" value="1"/>
</dbReference>
<evidence type="ECO:0000256" key="10">
    <source>
        <dbReference type="ARBA" id="ARBA00022842"/>
    </source>
</evidence>
<organism evidence="19 20">
    <name type="scientific">Saitozyma podzolica</name>
    <dbReference type="NCBI Taxonomy" id="1890683"/>
    <lineage>
        <taxon>Eukaryota</taxon>
        <taxon>Fungi</taxon>
        <taxon>Dikarya</taxon>
        <taxon>Basidiomycota</taxon>
        <taxon>Agaricomycotina</taxon>
        <taxon>Tremellomycetes</taxon>
        <taxon>Tremellales</taxon>
        <taxon>Trimorphomycetaceae</taxon>
        <taxon>Saitozyma</taxon>
    </lineage>
</organism>
<dbReference type="GO" id="GO:0016887">
    <property type="term" value="F:ATP hydrolysis activity"/>
    <property type="evidence" value="ECO:0007669"/>
    <property type="project" value="InterPro"/>
</dbReference>
<evidence type="ECO:0000256" key="6">
    <source>
        <dbReference type="ARBA" id="ARBA00022723"/>
    </source>
</evidence>
<evidence type="ECO:0000256" key="1">
    <source>
        <dbReference type="ARBA" id="ARBA00004128"/>
    </source>
</evidence>
<comment type="similarity">
    <text evidence="16">Belongs to the cation transport ATPase (P-type) (TC 3.A.3) family.</text>
</comment>
<feature type="transmembrane region" description="Helical" evidence="16">
    <location>
        <begin position="596"/>
        <end position="623"/>
    </location>
</feature>
<keyword evidence="3" id="KW-0926">Vacuole</keyword>
<feature type="transmembrane region" description="Helical" evidence="16">
    <location>
        <begin position="1139"/>
        <end position="1161"/>
    </location>
</feature>
<dbReference type="FunFam" id="2.70.150.10:FF:000028">
    <property type="entry name" value="Calcium-transporting ATPase"/>
    <property type="match status" value="1"/>
</dbReference>
<dbReference type="PROSITE" id="PS00154">
    <property type="entry name" value="ATPASE_E1_E2"/>
    <property type="match status" value="1"/>
</dbReference>
<dbReference type="InterPro" id="IPR059000">
    <property type="entry name" value="ATPase_P-type_domA"/>
</dbReference>
<feature type="compositionally biased region" description="Basic and acidic residues" evidence="17">
    <location>
        <begin position="202"/>
        <end position="242"/>
    </location>
</feature>
<comment type="subcellular location">
    <subcellularLocation>
        <location evidence="16">Membrane</location>
        <topology evidence="16">Multi-pass membrane protein</topology>
    </subcellularLocation>
    <subcellularLocation>
        <location evidence="1">Vacuole membrane</location>
        <topology evidence="1">Multi-pass membrane protein</topology>
    </subcellularLocation>
</comment>
<dbReference type="STRING" id="1890683.A0A427XPI2"/>
<keyword evidence="12 16" id="KW-1133">Transmembrane helix</keyword>
<keyword evidence="14 16" id="KW-0472">Membrane</keyword>
<evidence type="ECO:0000256" key="16">
    <source>
        <dbReference type="RuleBase" id="RU361146"/>
    </source>
</evidence>
<feature type="compositionally biased region" description="Polar residues" evidence="17">
    <location>
        <begin position="53"/>
        <end position="65"/>
    </location>
</feature>
<evidence type="ECO:0000256" key="9">
    <source>
        <dbReference type="ARBA" id="ARBA00022840"/>
    </source>
</evidence>
<comment type="caution">
    <text evidence="19">The sequence shown here is derived from an EMBL/GenBank/DDBJ whole genome shotgun (WGS) entry which is preliminary data.</text>
</comment>
<dbReference type="Gene3D" id="3.40.50.1000">
    <property type="entry name" value="HAD superfamily/HAD-like"/>
    <property type="match status" value="1"/>
</dbReference>
<evidence type="ECO:0000256" key="11">
    <source>
        <dbReference type="ARBA" id="ARBA00022967"/>
    </source>
</evidence>
<evidence type="ECO:0000256" key="2">
    <source>
        <dbReference type="ARBA" id="ARBA00022448"/>
    </source>
</evidence>
<evidence type="ECO:0000256" key="4">
    <source>
        <dbReference type="ARBA" id="ARBA00022568"/>
    </source>
</evidence>
<feature type="transmembrane region" description="Helical" evidence="16">
    <location>
        <begin position="381"/>
        <end position="401"/>
    </location>
</feature>
<feature type="transmembrane region" description="Helical" evidence="16">
    <location>
        <begin position="1540"/>
        <end position="1561"/>
    </location>
</feature>
<dbReference type="Pfam" id="PF00122">
    <property type="entry name" value="E1-E2_ATPase"/>
    <property type="match status" value="1"/>
</dbReference>
<dbReference type="PANTHER" id="PTHR24093:SF369">
    <property type="entry name" value="CALCIUM-TRANSPORTING ATPASE"/>
    <property type="match status" value="1"/>
</dbReference>
<dbReference type="SFLD" id="SFLDF00027">
    <property type="entry name" value="p-type_atpase"/>
    <property type="match status" value="1"/>
</dbReference>
<keyword evidence="20" id="KW-1185">Reference proteome</keyword>
<dbReference type="SMART" id="SM00831">
    <property type="entry name" value="Cation_ATPase_N"/>
    <property type="match status" value="1"/>
</dbReference>
<keyword evidence="7 16" id="KW-0547">Nucleotide-binding</keyword>
<feature type="compositionally biased region" description="Polar residues" evidence="17">
    <location>
        <begin position="122"/>
        <end position="135"/>
    </location>
</feature>
<feature type="transmembrane region" description="Helical" evidence="16">
    <location>
        <begin position="1441"/>
        <end position="1460"/>
    </location>
</feature>
<feature type="transmembrane region" description="Helical" evidence="16">
    <location>
        <begin position="1173"/>
        <end position="1190"/>
    </location>
</feature>
<dbReference type="Gene3D" id="2.70.150.10">
    <property type="entry name" value="Calcium-transporting ATPase, cytoplasmic transduction domain A"/>
    <property type="match status" value="1"/>
</dbReference>
<dbReference type="EMBL" id="RSCD01000033">
    <property type="protein sequence ID" value="RSH80742.1"/>
    <property type="molecule type" value="Genomic_DNA"/>
</dbReference>
<keyword evidence="8 16" id="KW-0106">Calcium</keyword>
<evidence type="ECO:0000256" key="15">
    <source>
        <dbReference type="ARBA" id="ARBA00048694"/>
    </source>
</evidence>
<keyword evidence="10" id="KW-0460">Magnesium</keyword>
<dbReference type="SFLD" id="SFLDS00003">
    <property type="entry name" value="Haloacid_Dehalogenase"/>
    <property type="match status" value="1"/>
</dbReference>